<protein>
    <recommendedName>
        <fullName evidence="4">phosphoglycolate phosphatase</fullName>
        <ecNumber evidence="4">3.1.3.18</ecNumber>
    </recommendedName>
</protein>
<dbReference type="RefSeq" id="WP_237978720.1">
    <property type="nucleotide sequence ID" value="NZ_JAKNCT010000007.1"/>
</dbReference>
<dbReference type="EC" id="3.1.3.18" evidence="4"/>
<reference evidence="5 6" key="1">
    <citation type="submission" date="2022-02" db="EMBL/GenBank/DDBJ databases">
        <title>Mesosutterella porci, a novel member of the family Sutterellaceae from pig feces.</title>
        <authorList>
            <person name="Wylensek D."/>
            <person name="Clavel T."/>
        </authorList>
    </citation>
    <scope>NUCLEOTIDE SEQUENCE [LARGE SCALE GENOMIC DNA]</scope>
    <source>
        <strain evidence="6">oilRF-744-wt-GAM-9</strain>
    </source>
</reference>
<dbReference type="Gene3D" id="1.10.150.240">
    <property type="entry name" value="Putative phosphatase, domain 2"/>
    <property type="match status" value="1"/>
</dbReference>
<dbReference type="EMBL" id="JAKNCT010000007">
    <property type="protein sequence ID" value="MCG5031061.1"/>
    <property type="molecule type" value="Genomic_DNA"/>
</dbReference>
<dbReference type="InterPro" id="IPR050155">
    <property type="entry name" value="HAD-like_hydrolase_sf"/>
</dbReference>
<comment type="similarity">
    <text evidence="3">Belongs to the HAD-like hydrolase superfamily. CbbY/CbbZ/Gph/YieH family.</text>
</comment>
<dbReference type="SFLD" id="SFLDG01135">
    <property type="entry name" value="C1.5.6:_HAD__Beta-PGM__Phospha"/>
    <property type="match status" value="1"/>
</dbReference>
<dbReference type="InterPro" id="IPR023214">
    <property type="entry name" value="HAD_sf"/>
</dbReference>
<gene>
    <name evidence="5" type="ORF">MAF45_06325</name>
</gene>
<evidence type="ECO:0000313" key="6">
    <source>
        <dbReference type="Proteomes" id="UP001297600"/>
    </source>
</evidence>
<comment type="pathway">
    <text evidence="2">Organic acid metabolism; glycolate biosynthesis; glycolate from 2-phosphoglycolate: step 1/1.</text>
</comment>
<evidence type="ECO:0000256" key="1">
    <source>
        <dbReference type="ARBA" id="ARBA00000830"/>
    </source>
</evidence>
<evidence type="ECO:0000313" key="5">
    <source>
        <dbReference type="EMBL" id="MCG5031061.1"/>
    </source>
</evidence>
<dbReference type="PRINTS" id="PR00413">
    <property type="entry name" value="HADHALOGNASE"/>
</dbReference>
<proteinExistence type="inferred from homology"/>
<comment type="catalytic activity">
    <reaction evidence="1">
        <text>2-phosphoglycolate + H2O = glycolate + phosphate</text>
        <dbReference type="Rhea" id="RHEA:14369"/>
        <dbReference type="ChEBI" id="CHEBI:15377"/>
        <dbReference type="ChEBI" id="CHEBI:29805"/>
        <dbReference type="ChEBI" id="CHEBI:43474"/>
        <dbReference type="ChEBI" id="CHEBI:58033"/>
        <dbReference type="EC" id="3.1.3.18"/>
    </reaction>
</comment>
<dbReference type="InterPro" id="IPR006439">
    <property type="entry name" value="HAD-SF_hydro_IA"/>
</dbReference>
<organism evidence="5 6">
    <name type="scientific">Mesosutterella porci</name>
    <dbReference type="NCBI Taxonomy" id="2915351"/>
    <lineage>
        <taxon>Bacteria</taxon>
        <taxon>Pseudomonadati</taxon>
        <taxon>Pseudomonadota</taxon>
        <taxon>Betaproteobacteria</taxon>
        <taxon>Burkholderiales</taxon>
        <taxon>Sutterellaceae</taxon>
        <taxon>Mesosutterella</taxon>
    </lineage>
</organism>
<dbReference type="NCBIfam" id="TIGR01509">
    <property type="entry name" value="HAD-SF-IA-v3"/>
    <property type="match status" value="1"/>
</dbReference>
<dbReference type="InterPro" id="IPR023198">
    <property type="entry name" value="PGP-like_dom2"/>
</dbReference>
<dbReference type="SUPFAM" id="SSF56784">
    <property type="entry name" value="HAD-like"/>
    <property type="match status" value="1"/>
</dbReference>
<name>A0ABS9MR05_9BURK</name>
<evidence type="ECO:0000256" key="2">
    <source>
        <dbReference type="ARBA" id="ARBA00004818"/>
    </source>
</evidence>
<dbReference type="SFLD" id="SFLDG01129">
    <property type="entry name" value="C1.5:_HAD__Beta-PGM__Phosphata"/>
    <property type="match status" value="1"/>
</dbReference>
<evidence type="ECO:0000256" key="3">
    <source>
        <dbReference type="ARBA" id="ARBA00006171"/>
    </source>
</evidence>
<keyword evidence="5" id="KW-0378">Hydrolase</keyword>
<dbReference type="Proteomes" id="UP001297600">
    <property type="component" value="Unassembled WGS sequence"/>
</dbReference>
<sequence length="235" mass="25623">MLFVSVQYLGKIEAILFDLDGTLVDSLPDLHFGIEQVLRKWHLASMSEEEVGRYIGKGVVNLAQRVLQARLPEAGEEEIQKFTRDYVNALSVSGNTHTRLMPTVKESLAALRADGIPLALVTNKAGALIGDVLKKTELEEFFPENLRISPDGGLSPKPAPDMLLLASRRLGVAAGQCAMFGDSRNDALAARAAGMQSVLVRTGYNEGVPIDRWASENGFSAIFDNIGEALKQMRR</sequence>
<dbReference type="PANTHER" id="PTHR43434">
    <property type="entry name" value="PHOSPHOGLYCOLATE PHOSPHATASE"/>
    <property type="match status" value="1"/>
</dbReference>
<evidence type="ECO:0000256" key="4">
    <source>
        <dbReference type="ARBA" id="ARBA00013078"/>
    </source>
</evidence>
<keyword evidence="6" id="KW-1185">Reference proteome</keyword>
<dbReference type="Gene3D" id="3.40.50.1000">
    <property type="entry name" value="HAD superfamily/HAD-like"/>
    <property type="match status" value="1"/>
</dbReference>
<comment type="caution">
    <text evidence="5">The sequence shown here is derived from an EMBL/GenBank/DDBJ whole genome shotgun (WGS) entry which is preliminary data.</text>
</comment>
<accession>A0ABS9MR05</accession>
<dbReference type="GO" id="GO:0016787">
    <property type="term" value="F:hydrolase activity"/>
    <property type="evidence" value="ECO:0007669"/>
    <property type="project" value="UniProtKB-KW"/>
</dbReference>
<dbReference type="PANTHER" id="PTHR43434:SF1">
    <property type="entry name" value="PHOSPHOGLYCOLATE PHOSPHATASE"/>
    <property type="match status" value="1"/>
</dbReference>
<dbReference type="InterPro" id="IPR036412">
    <property type="entry name" value="HAD-like_sf"/>
</dbReference>
<dbReference type="SFLD" id="SFLDS00003">
    <property type="entry name" value="Haloacid_Dehalogenase"/>
    <property type="match status" value="1"/>
</dbReference>
<dbReference type="Pfam" id="PF00702">
    <property type="entry name" value="Hydrolase"/>
    <property type="match status" value="1"/>
</dbReference>